<evidence type="ECO:0000313" key="2">
    <source>
        <dbReference type="EMBL" id="CAK8995964.1"/>
    </source>
</evidence>
<feature type="region of interest" description="Disordered" evidence="1">
    <location>
        <begin position="273"/>
        <end position="296"/>
    </location>
</feature>
<sequence>MPPVSLSLAEALGVPQPSQASPTSKMSLNLESALTPLSMEPQKVNLPNLCLDPPEKLKEISGSTSPISLHGPSSVPYPCDSSETATRASLDDPVDDCAENYKDGAAALLLPKMLRFESLGEEDELAGDIPNCLLAGSPTSPTSNFDETPFGQSRDGQCVPFPPGLQPPPNTPSHGSVLHDQGTCRPCAWFHKPGGCKNGQECGHCHLCPDGEIKARKRAKQTVMRLGLATPKVSTATEDDESSMLALGIISPKGQVARTKVLPSTFKKGSLSEEESLSTVVGSEQELSDGSHHSPEAGWADPLKVEFCTVAGEPTLEEYPSEGSKMHGTGMCRPCAWFWKASGCQNGAECKHCHLCDSGEIQRRRKMKQSMMRMGMTSPKTEAQSKFALNLSSLI</sequence>
<reference evidence="2 3" key="1">
    <citation type="submission" date="2024-02" db="EMBL/GenBank/DDBJ databases">
        <authorList>
            <person name="Chen Y."/>
            <person name="Shah S."/>
            <person name="Dougan E. K."/>
            <person name="Thang M."/>
            <person name="Chan C."/>
        </authorList>
    </citation>
    <scope>NUCLEOTIDE SEQUENCE [LARGE SCALE GENOMIC DNA]</scope>
</reference>
<dbReference type="Proteomes" id="UP001642464">
    <property type="component" value="Unassembled WGS sequence"/>
</dbReference>
<feature type="region of interest" description="Disordered" evidence="1">
    <location>
        <begin position="55"/>
        <end position="92"/>
    </location>
</feature>
<protein>
    <submittedName>
        <fullName evidence="2">Mitochondrial</fullName>
    </submittedName>
</protein>
<dbReference type="EMBL" id="CAXAMM010002381">
    <property type="protein sequence ID" value="CAK8995964.1"/>
    <property type="molecule type" value="Genomic_DNA"/>
</dbReference>
<name>A0ABP0I3V1_9DINO</name>
<accession>A0ABP0I3V1</accession>
<evidence type="ECO:0000313" key="3">
    <source>
        <dbReference type="Proteomes" id="UP001642464"/>
    </source>
</evidence>
<proteinExistence type="predicted"/>
<organism evidence="2 3">
    <name type="scientific">Durusdinium trenchii</name>
    <dbReference type="NCBI Taxonomy" id="1381693"/>
    <lineage>
        <taxon>Eukaryota</taxon>
        <taxon>Sar</taxon>
        <taxon>Alveolata</taxon>
        <taxon>Dinophyceae</taxon>
        <taxon>Suessiales</taxon>
        <taxon>Symbiodiniaceae</taxon>
        <taxon>Durusdinium</taxon>
    </lineage>
</organism>
<keyword evidence="3" id="KW-1185">Reference proteome</keyword>
<gene>
    <name evidence="2" type="ORF">SCF082_LOCUS4591</name>
</gene>
<comment type="caution">
    <text evidence="2">The sequence shown here is derived from an EMBL/GenBank/DDBJ whole genome shotgun (WGS) entry which is preliminary data.</text>
</comment>
<evidence type="ECO:0000256" key="1">
    <source>
        <dbReference type="SAM" id="MobiDB-lite"/>
    </source>
</evidence>